<keyword evidence="2" id="KW-0472">Membrane</keyword>
<proteinExistence type="predicted"/>
<evidence type="ECO:0000256" key="1">
    <source>
        <dbReference type="SAM" id="MobiDB-lite"/>
    </source>
</evidence>
<organism evidence="3 4">
    <name type="scientific">Nonomuraea fuscirosea</name>
    <dbReference type="NCBI Taxonomy" id="1291556"/>
    <lineage>
        <taxon>Bacteria</taxon>
        <taxon>Bacillati</taxon>
        <taxon>Actinomycetota</taxon>
        <taxon>Actinomycetes</taxon>
        <taxon>Streptosporangiales</taxon>
        <taxon>Streptosporangiaceae</taxon>
        <taxon>Nonomuraea</taxon>
    </lineage>
</organism>
<dbReference type="InterPro" id="IPR045777">
    <property type="entry name" value="DUF6203"/>
</dbReference>
<sequence length="83" mass="9403">MSHGRGSGSRRLTGGFVGSWGGMKKFLKLVVARYLSKTPFGLVVLGIGWFLGRRHKRRRAERENAPMPRRATPSRRPVRSGRR</sequence>
<feature type="region of interest" description="Disordered" evidence="1">
    <location>
        <begin position="57"/>
        <end position="83"/>
    </location>
</feature>
<feature type="transmembrane region" description="Helical" evidence="2">
    <location>
        <begin position="34"/>
        <end position="52"/>
    </location>
</feature>
<evidence type="ECO:0000313" key="3">
    <source>
        <dbReference type="EMBL" id="PRX68981.1"/>
    </source>
</evidence>
<name>A0A2T0N858_9ACTN</name>
<protein>
    <submittedName>
        <fullName evidence="3">Putative secreted protein with PEP-CTERM sorting signal</fullName>
    </submittedName>
</protein>
<dbReference type="AlphaFoldDB" id="A0A2T0N858"/>
<reference evidence="3 4" key="1">
    <citation type="submission" date="2018-03" db="EMBL/GenBank/DDBJ databases">
        <title>Genomic Encyclopedia of Type Strains, Phase III (KMG-III): the genomes of soil and plant-associated and newly described type strains.</title>
        <authorList>
            <person name="Whitman W."/>
        </authorList>
    </citation>
    <scope>NUCLEOTIDE SEQUENCE [LARGE SCALE GENOMIC DNA]</scope>
    <source>
        <strain evidence="3 4">CGMCC 4.7104</strain>
    </source>
</reference>
<evidence type="ECO:0000313" key="4">
    <source>
        <dbReference type="Proteomes" id="UP000238312"/>
    </source>
</evidence>
<dbReference type="Pfam" id="PF19706">
    <property type="entry name" value="DUF6203"/>
    <property type="match status" value="1"/>
</dbReference>
<dbReference type="Proteomes" id="UP000238312">
    <property type="component" value="Unassembled WGS sequence"/>
</dbReference>
<keyword evidence="4" id="KW-1185">Reference proteome</keyword>
<evidence type="ECO:0000256" key="2">
    <source>
        <dbReference type="SAM" id="Phobius"/>
    </source>
</evidence>
<gene>
    <name evidence="3" type="ORF">B0I32_10237</name>
</gene>
<keyword evidence="2" id="KW-1133">Transmembrane helix</keyword>
<dbReference type="EMBL" id="PVNG01000002">
    <property type="protein sequence ID" value="PRX68981.1"/>
    <property type="molecule type" value="Genomic_DNA"/>
</dbReference>
<accession>A0A2T0N858</accession>
<comment type="caution">
    <text evidence="3">The sequence shown here is derived from an EMBL/GenBank/DDBJ whole genome shotgun (WGS) entry which is preliminary data.</text>
</comment>
<keyword evidence="2" id="KW-0812">Transmembrane</keyword>
<feature type="compositionally biased region" description="Basic residues" evidence="1">
    <location>
        <begin position="72"/>
        <end position="83"/>
    </location>
</feature>